<name>A0A6J6VGE5_9ZZZZ</name>
<reference evidence="1" key="1">
    <citation type="submission" date="2020-05" db="EMBL/GenBank/DDBJ databases">
        <authorList>
            <person name="Chiriac C."/>
            <person name="Salcher M."/>
            <person name="Ghai R."/>
            <person name="Kavagutti S V."/>
        </authorList>
    </citation>
    <scope>NUCLEOTIDE SEQUENCE</scope>
</reference>
<dbReference type="AlphaFoldDB" id="A0A6J6VGE5"/>
<proteinExistence type="predicted"/>
<organism evidence="1">
    <name type="scientific">freshwater metagenome</name>
    <dbReference type="NCBI Taxonomy" id="449393"/>
    <lineage>
        <taxon>unclassified sequences</taxon>
        <taxon>metagenomes</taxon>
        <taxon>ecological metagenomes</taxon>
    </lineage>
</organism>
<gene>
    <name evidence="1" type="ORF">UFOPK2872_01099</name>
</gene>
<dbReference type="EMBL" id="CAEZZM010000158">
    <property type="protein sequence ID" value="CAB4769925.1"/>
    <property type="molecule type" value="Genomic_DNA"/>
</dbReference>
<accession>A0A6J6VGE5</accession>
<sequence>MTASVVRNNAAMEPAFCSAERVTLAASMTPSLTRSSYSPVAALRPSLPFMLRTFSTTTPPSIPAFSAICFSGASSDLATKRAPVASSPFSDSATLLTASCERNSATPPPGTTPSSIAALVVLTASSMRCFFSFSSTSVAAPTFKTATPPDNLARRSCNFSRS</sequence>
<protein>
    <submittedName>
        <fullName evidence="1">Unannotated protein</fullName>
    </submittedName>
</protein>
<evidence type="ECO:0000313" key="1">
    <source>
        <dbReference type="EMBL" id="CAB4769925.1"/>
    </source>
</evidence>